<reference evidence="3" key="1">
    <citation type="submission" date="2019-05" db="EMBL/GenBank/DDBJ databases">
        <title>Flavobacterium profundi sp. nov., isolated from a deep-sea seamount.</title>
        <authorList>
            <person name="Zhang D.-C."/>
        </authorList>
    </citation>
    <scope>NUCLEOTIDE SEQUENCE [LARGE SCALE GENOMIC DNA]</scope>
    <source>
        <strain evidence="3">TP390</strain>
    </source>
</reference>
<organism evidence="2 3">
    <name type="scientific">Flavobacterium profundi</name>
    <dbReference type="NCBI Taxonomy" id="1774945"/>
    <lineage>
        <taxon>Bacteria</taxon>
        <taxon>Pseudomonadati</taxon>
        <taxon>Bacteroidota</taxon>
        <taxon>Flavobacteriia</taxon>
        <taxon>Flavobacteriales</taxon>
        <taxon>Flavobacteriaceae</taxon>
        <taxon>Flavobacterium</taxon>
    </lineage>
</organism>
<feature type="transmembrane region" description="Helical" evidence="1">
    <location>
        <begin position="97"/>
        <end position="117"/>
    </location>
</feature>
<proteinExistence type="predicted"/>
<feature type="transmembrane region" description="Helical" evidence="1">
    <location>
        <begin position="37"/>
        <end position="58"/>
    </location>
</feature>
<protein>
    <recommendedName>
        <fullName evidence="4">MerC domain-containing protein</fullName>
    </recommendedName>
</protein>
<keyword evidence="3" id="KW-1185">Reference proteome</keyword>
<feature type="transmembrane region" description="Helical" evidence="1">
    <location>
        <begin position="70"/>
        <end position="90"/>
    </location>
</feature>
<evidence type="ECO:0008006" key="4">
    <source>
        <dbReference type="Google" id="ProtNLM"/>
    </source>
</evidence>
<comment type="caution">
    <text evidence="2">The sequence shown here is derived from an EMBL/GenBank/DDBJ whole genome shotgun (WGS) entry which is preliminary data.</text>
</comment>
<keyword evidence="1" id="KW-1133">Transmembrane helix</keyword>
<dbReference type="AlphaFoldDB" id="A0A6I4IS07"/>
<sequence length="157" mass="17965">METSKNTTCTCNSSSCPNQEKLQWNTFRKALRSIPSFTVSILIAFFPKCPVCWAIYMSMLGSIGITEMPYMQWLLPVFIIFLAIHLGLLFRKIPTRGYGPFLISIVGFCIMIPSKLVFNLPDWITVLGMSFVLIGSLWNNFKTPYPNFLKQNLSYKN</sequence>
<keyword evidence="1" id="KW-0472">Membrane</keyword>
<dbReference type="RefSeq" id="WP_140996548.1">
    <property type="nucleotide sequence ID" value="NZ_VDCZ01000002.1"/>
</dbReference>
<dbReference type="OrthoDB" id="668512at2"/>
<evidence type="ECO:0000313" key="2">
    <source>
        <dbReference type="EMBL" id="MVO08147.1"/>
    </source>
</evidence>
<feature type="transmembrane region" description="Helical" evidence="1">
    <location>
        <begin position="123"/>
        <end position="141"/>
    </location>
</feature>
<gene>
    <name evidence="2" type="ORF">GOQ30_03080</name>
</gene>
<dbReference type="Proteomes" id="UP000431264">
    <property type="component" value="Unassembled WGS sequence"/>
</dbReference>
<keyword evidence="1" id="KW-0812">Transmembrane</keyword>
<evidence type="ECO:0000256" key="1">
    <source>
        <dbReference type="SAM" id="Phobius"/>
    </source>
</evidence>
<evidence type="ECO:0000313" key="3">
    <source>
        <dbReference type="Proteomes" id="UP000431264"/>
    </source>
</evidence>
<dbReference type="EMBL" id="WQLW01000002">
    <property type="protein sequence ID" value="MVO08147.1"/>
    <property type="molecule type" value="Genomic_DNA"/>
</dbReference>
<accession>A0A6I4IS07</accession>
<name>A0A6I4IS07_9FLAO</name>